<feature type="region of interest" description="Disordered" evidence="2">
    <location>
        <begin position="1"/>
        <end position="22"/>
    </location>
</feature>
<dbReference type="PROSITE" id="PS51375">
    <property type="entry name" value="PPR"/>
    <property type="match status" value="4"/>
</dbReference>
<reference evidence="3 4" key="1">
    <citation type="submission" date="2024-02" db="EMBL/GenBank/DDBJ databases">
        <authorList>
            <person name="Chen Y."/>
            <person name="Shah S."/>
            <person name="Dougan E. K."/>
            <person name="Thang M."/>
            <person name="Chan C."/>
        </authorList>
    </citation>
    <scope>NUCLEOTIDE SEQUENCE [LARGE SCALE GENOMIC DNA]</scope>
</reference>
<proteinExistence type="predicted"/>
<feature type="repeat" description="PPR" evidence="1">
    <location>
        <begin position="588"/>
        <end position="622"/>
    </location>
</feature>
<sequence>MRDGGASPEATHTGHGMPNSGRDRVWQQAIQRLRTLPSAATSIGACCKAAAWEPAIAVLATLQDYRAHANIVACNGALTASSQKHHWTQAVQLVATAKSLSLRVNSISYTSALKSGSWARGIWTLQHAQAQGLRLHLFLRSASSALLADQGAWEKAQRTLGVDVDVVAVNTLLSASARSRTWPRALHLFDAAEPWTPSCSSCSALATSMSSPSWQVNAVNATRPCHWSFSLELTSTLRQRRLGDCCPELAAAVSTCCAKRWEIALEVAKSLAVDGGSVDGILMGASMHSAGLALLWSRVLALLRYCTPSSRGGVHSGFPEQRFSQRIPRSTGLCNVAITALARSAQVRQGRRLLEEMCRSGPRPDLQSFNALIGGIGLGRAETAAEVDGWPLATYLVQQLQSGGLCADRLTLNNACAACGTASWQQALQLLGLPHLPPPGLVAYNVIMEACPQPNLVLAFFHEMHELRQGRQDARVFSGGVGVHTPLEFTPWPTDFGNGAMEATKTKGAPMAKWQRNRLIQLNQVIARAARFKKMKQARKAYEDILKEKLQPSAQTFGALVNAAVRVGDLQEARRWLKASASFGVNPGVVAYTTLLKGLCEAGEMDQAREALQEMLENKCQPNIRTANTLLRGYRRAGEVDASVELLQQMENDWGVAPDVVPAKHSNPDVDGCGPLRNAAIHATSSEYLVALLCQGFRVAAARRLLKRRPFQATQGRTGPRLRVAWTTTKKRHEHRLDVWKDPFLKKAEHWKACLPYALVLVPYAVCCRLSSFRSIETVLSRIKLSEGAPDGAELSEDCPNRKPQSFV</sequence>
<evidence type="ECO:0000256" key="1">
    <source>
        <dbReference type="PROSITE-ProRule" id="PRU00708"/>
    </source>
</evidence>
<evidence type="ECO:0000313" key="4">
    <source>
        <dbReference type="Proteomes" id="UP001642484"/>
    </source>
</evidence>
<keyword evidence="4" id="KW-1185">Reference proteome</keyword>
<dbReference type="NCBIfam" id="TIGR00756">
    <property type="entry name" value="PPR"/>
    <property type="match status" value="2"/>
</dbReference>
<comment type="caution">
    <text evidence="3">The sequence shown here is derived from an EMBL/GenBank/DDBJ whole genome shotgun (WGS) entry which is preliminary data.</text>
</comment>
<organism evidence="3 4">
    <name type="scientific">Durusdinium trenchii</name>
    <dbReference type="NCBI Taxonomy" id="1381693"/>
    <lineage>
        <taxon>Eukaryota</taxon>
        <taxon>Sar</taxon>
        <taxon>Alveolata</taxon>
        <taxon>Dinophyceae</taxon>
        <taxon>Suessiales</taxon>
        <taxon>Symbiodiniaceae</taxon>
        <taxon>Durusdinium</taxon>
    </lineage>
</organism>
<evidence type="ECO:0000256" key="2">
    <source>
        <dbReference type="SAM" id="MobiDB-lite"/>
    </source>
</evidence>
<evidence type="ECO:0000313" key="3">
    <source>
        <dbReference type="EMBL" id="CAK9019140.1"/>
    </source>
</evidence>
<dbReference type="Gene3D" id="1.25.40.10">
    <property type="entry name" value="Tetratricopeptide repeat domain"/>
    <property type="match status" value="3"/>
</dbReference>
<accession>A0ABP0JXC7</accession>
<dbReference type="InterPro" id="IPR002885">
    <property type="entry name" value="PPR_rpt"/>
</dbReference>
<dbReference type="InterPro" id="IPR011990">
    <property type="entry name" value="TPR-like_helical_dom_sf"/>
</dbReference>
<feature type="repeat" description="PPR" evidence="1">
    <location>
        <begin position="553"/>
        <end position="587"/>
    </location>
</feature>
<feature type="repeat" description="PPR" evidence="1">
    <location>
        <begin position="623"/>
        <end position="653"/>
    </location>
</feature>
<dbReference type="PANTHER" id="PTHR47938">
    <property type="entry name" value="RESPIRATORY COMPLEX I CHAPERONE (CIA84), PUTATIVE (AFU_ORTHOLOGUE AFUA_2G06020)-RELATED"/>
    <property type="match status" value="1"/>
</dbReference>
<dbReference type="EMBL" id="CAXAMN010006780">
    <property type="protein sequence ID" value="CAK9019140.1"/>
    <property type="molecule type" value="Genomic_DNA"/>
</dbReference>
<dbReference type="PANTHER" id="PTHR47938:SF35">
    <property type="entry name" value="PENTATRICOPEPTIDE REPEAT-CONTAINING PROTEIN 4, MITOCHONDRIAL-RELATED"/>
    <property type="match status" value="1"/>
</dbReference>
<dbReference type="Proteomes" id="UP001642484">
    <property type="component" value="Unassembled WGS sequence"/>
</dbReference>
<protein>
    <recommendedName>
        <fullName evidence="5">Pentatricopeptide repeat-containing protein</fullName>
    </recommendedName>
</protein>
<dbReference type="Pfam" id="PF13041">
    <property type="entry name" value="PPR_2"/>
    <property type="match status" value="1"/>
</dbReference>
<name>A0ABP0JXC7_9DINO</name>
<gene>
    <name evidence="3" type="ORF">CCMP2556_LOCUS13550</name>
</gene>
<evidence type="ECO:0008006" key="5">
    <source>
        <dbReference type="Google" id="ProtNLM"/>
    </source>
</evidence>
<feature type="repeat" description="PPR" evidence="1">
    <location>
        <begin position="330"/>
        <end position="364"/>
    </location>
</feature>